<dbReference type="Proteomes" id="UP000252249">
    <property type="component" value="Unassembled WGS sequence"/>
</dbReference>
<organism evidence="4 5">
    <name type="scientific">Oceanihabitans sediminis</name>
    <dbReference type="NCBI Taxonomy" id="1812012"/>
    <lineage>
        <taxon>Bacteria</taxon>
        <taxon>Pseudomonadati</taxon>
        <taxon>Bacteroidota</taxon>
        <taxon>Flavobacteriia</taxon>
        <taxon>Flavobacteriales</taxon>
        <taxon>Flavobacteriaceae</taxon>
        <taxon>Oceanihabitans</taxon>
    </lineage>
</organism>
<dbReference type="OrthoDB" id="1807857at2"/>
<dbReference type="GO" id="GO:0003677">
    <property type="term" value="F:DNA binding"/>
    <property type="evidence" value="ECO:0007669"/>
    <property type="project" value="UniProtKB-KW"/>
</dbReference>
<dbReference type="SUPFAM" id="SSF46785">
    <property type="entry name" value="Winged helix' DNA-binding domain"/>
    <property type="match status" value="1"/>
</dbReference>
<dbReference type="AlphaFoldDB" id="A0A368P7D0"/>
<evidence type="ECO:0000256" key="2">
    <source>
        <dbReference type="ARBA" id="ARBA00023125"/>
    </source>
</evidence>
<dbReference type="PANTHER" id="PTHR38465">
    <property type="entry name" value="HTH-TYPE TRANSCRIPTIONAL REGULATOR MJ1563-RELATED"/>
    <property type="match status" value="1"/>
</dbReference>
<evidence type="ECO:0008006" key="6">
    <source>
        <dbReference type="Google" id="ProtNLM"/>
    </source>
</evidence>
<protein>
    <recommendedName>
        <fullName evidence="6">Transcriptional regulator</fullName>
    </recommendedName>
</protein>
<keyword evidence="3" id="KW-0804">Transcription</keyword>
<comment type="caution">
    <text evidence="4">The sequence shown here is derived from an EMBL/GenBank/DDBJ whole genome shotgun (WGS) entry which is preliminary data.</text>
</comment>
<dbReference type="InterPro" id="IPR052362">
    <property type="entry name" value="HTH-GbsR_regulator"/>
</dbReference>
<evidence type="ECO:0000256" key="1">
    <source>
        <dbReference type="ARBA" id="ARBA00023015"/>
    </source>
</evidence>
<name>A0A368P7D0_9FLAO</name>
<evidence type="ECO:0000313" key="4">
    <source>
        <dbReference type="EMBL" id="RCU57699.1"/>
    </source>
</evidence>
<keyword evidence="2" id="KW-0238">DNA-binding</keyword>
<dbReference type="Gene3D" id="1.10.10.10">
    <property type="entry name" value="Winged helix-like DNA-binding domain superfamily/Winged helix DNA-binding domain"/>
    <property type="match status" value="1"/>
</dbReference>
<dbReference type="PANTHER" id="PTHR38465:SF1">
    <property type="entry name" value="HTH-TYPE TRANSCRIPTIONAL REGULATOR MJ1563-RELATED"/>
    <property type="match status" value="1"/>
</dbReference>
<sequence length="161" mass="18728">MELSNQKQQLIEEVGVYLEERAGLSPLASRIYALLILSSREGMSFENIVCAMQASKSSVSNNVNVLLQLHYIEYYTKPGDRKRYFRTSDYYLKNTMEQQAHLIEKSLKIIQKVNDFNENNNPNKFEVEKAIGTLYKDLLHDQLTKLNDTLIQFEKLKETSK</sequence>
<reference evidence="4 5" key="1">
    <citation type="submission" date="2018-07" db="EMBL/GenBank/DDBJ databases">
        <title>Oceanihabitans testaceum sp. nov., isolated from marine sediment.</title>
        <authorList>
            <person name="Li C.-M."/>
        </authorList>
    </citation>
    <scope>NUCLEOTIDE SEQUENCE [LARGE SCALE GENOMIC DNA]</scope>
    <source>
        <strain evidence="4 5">S9-10</strain>
    </source>
</reference>
<evidence type="ECO:0000313" key="5">
    <source>
        <dbReference type="Proteomes" id="UP000252249"/>
    </source>
</evidence>
<evidence type="ECO:0000256" key="3">
    <source>
        <dbReference type="ARBA" id="ARBA00023163"/>
    </source>
</evidence>
<keyword evidence="5" id="KW-1185">Reference proteome</keyword>
<dbReference type="EMBL" id="QPIG01000002">
    <property type="protein sequence ID" value="RCU57699.1"/>
    <property type="molecule type" value="Genomic_DNA"/>
</dbReference>
<proteinExistence type="predicted"/>
<accession>A0A368P7D0</accession>
<dbReference type="InterPro" id="IPR036390">
    <property type="entry name" value="WH_DNA-bd_sf"/>
</dbReference>
<gene>
    <name evidence="4" type="ORF">DU428_07875</name>
</gene>
<dbReference type="InterPro" id="IPR036388">
    <property type="entry name" value="WH-like_DNA-bd_sf"/>
</dbReference>
<keyword evidence="1" id="KW-0805">Transcription regulation</keyword>